<dbReference type="CDD" id="cd12807">
    <property type="entry name" value="Esterase_713"/>
    <property type="match status" value="1"/>
</dbReference>
<evidence type="ECO:0008006" key="4">
    <source>
        <dbReference type="Google" id="ProtNLM"/>
    </source>
</evidence>
<dbReference type="PANTHER" id="PTHR43194:SF5">
    <property type="entry name" value="PIMELOYL-[ACYL-CARRIER PROTEIN] METHYL ESTER ESTERASE"/>
    <property type="match status" value="1"/>
</dbReference>
<feature type="signal peptide" evidence="1">
    <location>
        <begin position="1"/>
        <end position="33"/>
    </location>
</feature>
<dbReference type="SUPFAM" id="SSF53474">
    <property type="entry name" value="alpha/beta-Hydrolases"/>
    <property type="match status" value="1"/>
</dbReference>
<evidence type="ECO:0000256" key="1">
    <source>
        <dbReference type="SAM" id="SignalP"/>
    </source>
</evidence>
<keyword evidence="1" id="KW-0732">Signal</keyword>
<gene>
    <name evidence="2" type="ORF">CR492_05610</name>
</gene>
<dbReference type="RefSeq" id="WP_102842772.1">
    <property type="nucleotide sequence ID" value="NZ_PDZR01000004.1"/>
</dbReference>
<proteinExistence type="predicted"/>
<dbReference type="PANTHER" id="PTHR43194">
    <property type="entry name" value="HYDROLASE ALPHA/BETA FOLD FAMILY"/>
    <property type="match status" value="1"/>
</dbReference>
<dbReference type="EMBL" id="PDZR01000004">
    <property type="protein sequence ID" value="PNG26806.1"/>
    <property type="molecule type" value="Genomic_DNA"/>
</dbReference>
<organism evidence="2 3">
    <name type="scientific">Methylocella silvestris</name>
    <dbReference type="NCBI Taxonomy" id="199596"/>
    <lineage>
        <taxon>Bacteria</taxon>
        <taxon>Pseudomonadati</taxon>
        <taxon>Pseudomonadota</taxon>
        <taxon>Alphaproteobacteria</taxon>
        <taxon>Hyphomicrobiales</taxon>
        <taxon>Beijerinckiaceae</taxon>
        <taxon>Methylocella</taxon>
    </lineage>
</organism>
<dbReference type="AlphaFoldDB" id="A0A2J7TJ74"/>
<dbReference type="Proteomes" id="UP000236286">
    <property type="component" value="Unassembled WGS sequence"/>
</dbReference>
<protein>
    <recommendedName>
        <fullName evidence="4">AB hydrolase-1 domain-containing protein</fullName>
    </recommendedName>
</protein>
<comment type="caution">
    <text evidence="2">The sequence shown here is derived from an EMBL/GenBank/DDBJ whole genome shotgun (WGS) entry which is preliminary data.</text>
</comment>
<evidence type="ECO:0000313" key="2">
    <source>
        <dbReference type="EMBL" id="PNG26806.1"/>
    </source>
</evidence>
<name>A0A2J7TJ74_METSI</name>
<feature type="chain" id="PRO_5014413008" description="AB hydrolase-1 domain-containing protein" evidence="1">
    <location>
        <begin position="34"/>
        <end position="371"/>
    </location>
</feature>
<dbReference type="InterPro" id="IPR050228">
    <property type="entry name" value="Carboxylesterase_BioH"/>
</dbReference>
<dbReference type="Gene3D" id="3.40.50.1820">
    <property type="entry name" value="alpha/beta hydrolase"/>
    <property type="match status" value="1"/>
</dbReference>
<dbReference type="OrthoDB" id="7820973at2"/>
<sequence>MRVYANSTVRWITRAGLACVAALAAFAAPGARANDNSPWQPHSMRQTLVLEDEGSFFIGGQKLHTDFPSSAPTGLNAPGTYTVNQMYVHYWIPWPSERKLPVIMVHGSNHTGMTYETTPDGREGWATYFVRHGYPVYVVDQAGRGRSSFNPTAVNQAIAQQNVALLPPAGFQLYPVEGAWVNFLFGPSYGTAWPDERFPLPSLDEYQKQLVPNTEVTLVNGGTNTTNDLALLLDKIGPAILVVHSQSGALGLGTVVQRSNLVKGLISVEGGCTPINSSDVTSHYKKVPFISFWGDHSVGAVGANGDQRRNDCKATVNSFKSAGGDATFLSLPDDLGIHGNSHMLMMDNNNLQLADILLKWIKQNVEKPRRH</sequence>
<accession>A0A2J7TJ74</accession>
<dbReference type="InterPro" id="IPR029058">
    <property type="entry name" value="AB_hydrolase_fold"/>
</dbReference>
<evidence type="ECO:0000313" key="3">
    <source>
        <dbReference type="Proteomes" id="UP000236286"/>
    </source>
</evidence>
<reference evidence="2 3" key="1">
    <citation type="submission" date="2017-10" db="EMBL/GenBank/DDBJ databases">
        <title>Genome announcement of Methylocella silvestris TVC from permafrost.</title>
        <authorList>
            <person name="Wang J."/>
            <person name="Geng K."/>
            <person name="Ul-Haque F."/>
            <person name="Crombie A.T."/>
            <person name="Street L.E."/>
            <person name="Wookey P.A."/>
            <person name="Murrell J.C."/>
            <person name="Pratscher J."/>
        </authorList>
    </citation>
    <scope>NUCLEOTIDE SEQUENCE [LARGE SCALE GENOMIC DNA]</scope>
    <source>
        <strain evidence="2 3">TVC</strain>
    </source>
</reference>